<keyword evidence="10" id="KW-0175">Coiled coil</keyword>
<dbReference type="InterPro" id="IPR027304">
    <property type="entry name" value="Trigger_fact/SurA_dom_sf"/>
</dbReference>
<dbReference type="PANTHER" id="PTHR30560:SF3">
    <property type="entry name" value="TRIGGER FACTOR-LIKE PROTEIN TIG, CHLOROPLASTIC"/>
    <property type="match status" value="1"/>
</dbReference>
<dbReference type="SUPFAM" id="SSF109998">
    <property type="entry name" value="Triger factor/SurA peptide-binding domain-like"/>
    <property type="match status" value="1"/>
</dbReference>
<protein>
    <recommendedName>
        <fullName evidence="4 9">Trigger factor</fullName>
        <shortName evidence="9">TF</shortName>
        <ecNumber evidence="3 9">5.2.1.8</ecNumber>
    </recommendedName>
    <alternativeName>
        <fullName evidence="8 9">PPIase</fullName>
    </alternativeName>
</protein>
<proteinExistence type="inferred from homology"/>
<dbReference type="Gene3D" id="3.10.50.40">
    <property type="match status" value="1"/>
</dbReference>
<evidence type="ECO:0000256" key="8">
    <source>
        <dbReference type="ARBA" id="ARBA00029986"/>
    </source>
</evidence>
<dbReference type="Pfam" id="PF05697">
    <property type="entry name" value="Trigger_N"/>
    <property type="match status" value="1"/>
</dbReference>
<keyword evidence="7 9" id="KW-0413">Isomerase</keyword>
<evidence type="ECO:0000256" key="3">
    <source>
        <dbReference type="ARBA" id="ARBA00013194"/>
    </source>
</evidence>
<comment type="caution">
    <text evidence="13">The sequence shown here is derived from an EMBL/GenBank/DDBJ whole genome shotgun (WGS) entry which is preliminary data.</text>
</comment>
<comment type="catalytic activity">
    <reaction evidence="1 9">
        <text>[protein]-peptidylproline (omega=180) = [protein]-peptidylproline (omega=0)</text>
        <dbReference type="Rhea" id="RHEA:16237"/>
        <dbReference type="Rhea" id="RHEA-COMP:10747"/>
        <dbReference type="Rhea" id="RHEA-COMP:10748"/>
        <dbReference type="ChEBI" id="CHEBI:83833"/>
        <dbReference type="ChEBI" id="CHEBI:83834"/>
        <dbReference type="EC" id="5.2.1.8"/>
    </reaction>
</comment>
<dbReference type="SUPFAM" id="SSF54534">
    <property type="entry name" value="FKBP-like"/>
    <property type="match status" value="1"/>
</dbReference>
<keyword evidence="14" id="KW-1185">Reference proteome</keyword>
<comment type="function">
    <text evidence="9">Involved in protein export. Acts as a chaperone by maintaining the newly synthesized protein in an open conformation. Functions as a peptidyl-prolyl cis-trans isomerase.</text>
</comment>
<comment type="domain">
    <text evidence="9">Consists of 3 domains; the N-terminus binds the ribosome, the middle domain has PPIase activity, while the C-terminus has intrinsic chaperone activity on its own.</text>
</comment>
<evidence type="ECO:0000256" key="7">
    <source>
        <dbReference type="ARBA" id="ARBA00023235"/>
    </source>
</evidence>
<evidence type="ECO:0000256" key="9">
    <source>
        <dbReference type="HAMAP-Rule" id="MF_00303"/>
    </source>
</evidence>
<comment type="similarity">
    <text evidence="2 9">Belongs to the FKBP-type PPIase family. Tig subfamily.</text>
</comment>
<reference evidence="13 14" key="1">
    <citation type="submission" date="2017-05" db="EMBL/GenBank/DDBJ databases">
        <authorList>
            <person name="Varghese N."/>
            <person name="Submissions S."/>
        </authorList>
    </citation>
    <scope>NUCLEOTIDE SEQUENCE [LARGE SCALE GENOMIC DNA]</scope>
    <source>
        <strain evidence="13 14">DSM 15522</strain>
    </source>
</reference>
<evidence type="ECO:0000256" key="10">
    <source>
        <dbReference type="SAM" id="Coils"/>
    </source>
</evidence>
<evidence type="ECO:0000256" key="6">
    <source>
        <dbReference type="ARBA" id="ARBA00023186"/>
    </source>
</evidence>
<name>A0ABY1NJA5_9BACT</name>
<feature type="coiled-coil region" evidence="10">
    <location>
        <begin position="258"/>
        <end position="285"/>
    </location>
</feature>
<evidence type="ECO:0000313" key="14">
    <source>
        <dbReference type="Proteomes" id="UP001157911"/>
    </source>
</evidence>
<keyword evidence="9" id="KW-0132">Cell division</keyword>
<dbReference type="Pfam" id="PF05698">
    <property type="entry name" value="Trigger_C"/>
    <property type="match status" value="1"/>
</dbReference>
<evidence type="ECO:0000256" key="4">
    <source>
        <dbReference type="ARBA" id="ARBA00016902"/>
    </source>
</evidence>
<dbReference type="RefSeq" id="WP_283400374.1">
    <property type="nucleotide sequence ID" value="NZ_FXUB01000002.1"/>
</dbReference>
<organism evidence="13 14">
    <name type="scientific">Desulfurobacterium pacificum</name>
    <dbReference type="NCBI Taxonomy" id="240166"/>
    <lineage>
        <taxon>Bacteria</taxon>
        <taxon>Pseudomonadati</taxon>
        <taxon>Aquificota</taxon>
        <taxon>Aquificia</taxon>
        <taxon>Desulfurobacteriales</taxon>
        <taxon>Desulfurobacteriaceae</taxon>
        <taxon>Desulfurobacterium</taxon>
    </lineage>
</organism>
<dbReference type="Gene3D" id="1.10.3120.10">
    <property type="entry name" value="Trigger factor, C-terminal domain"/>
    <property type="match status" value="1"/>
</dbReference>
<dbReference type="InterPro" id="IPR008881">
    <property type="entry name" value="Trigger_fac_ribosome-bd_bac"/>
</dbReference>
<evidence type="ECO:0000256" key="5">
    <source>
        <dbReference type="ARBA" id="ARBA00023110"/>
    </source>
</evidence>
<dbReference type="InterPro" id="IPR036611">
    <property type="entry name" value="Trigger_fac_ribosome-bd_sf"/>
</dbReference>
<evidence type="ECO:0000256" key="2">
    <source>
        <dbReference type="ARBA" id="ARBA00005464"/>
    </source>
</evidence>
<dbReference type="EMBL" id="FXUB01000002">
    <property type="protein sequence ID" value="SMP11163.1"/>
    <property type="molecule type" value="Genomic_DNA"/>
</dbReference>
<feature type="domain" description="Trigger factor ribosome-binding bacterial" evidence="11">
    <location>
        <begin position="1"/>
        <end position="146"/>
    </location>
</feature>
<dbReference type="HAMAP" id="MF_00303">
    <property type="entry name" value="Trigger_factor_Tig"/>
    <property type="match status" value="1"/>
</dbReference>
<keyword evidence="9" id="KW-0131">Cell cycle</keyword>
<dbReference type="NCBIfam" id="TIGR00115">
    <property type="entry name" value="tig"/>
    <property type="match status" value="1"/>
</dbReference>
<dbReference type="InterPro" id="IPR005215">
    <property type="entry name" value="Trig_fac"/>
</dbReference>
<dbReference type="EC" id="5.2.1.8" evidence="3 9"/>
<dbReference type="InterPro" id="IPR046357">
    <property type="entry name" value="PPIase_dom_sf"/>
</dbReference>
<dbReference type="Gene3D" id="3.30.70.1050">
    <property type="entry name" value="Trigger factor ribosome-binding domain"/>
    <property type="match status" value="1"/>
</dbReference>
<evidence type="ECO:0000256" key="1">
    <source>
        <dbReference type="ARBA" id="ARBA00000971"/>
    </source>
</evidence>
<keyword evidence="5 9" id="KW-0697">Rotamase</keyword>
<dbReference type="InterPro" id="IPR008880">
    <property type="entry name" value="Trigger_fac_C"/>
</dbReference>
<accession>A0ABY1NJA5</accession>
<keyword evidence="6 9" id="KW-0143">Chaperone</keyword>
<evidence type="ECO:0000313" key="13">
    <source>
        <dbReference type="EMBL" id="SMP11163.1"/>
    </source>
</evidence>
<feature type="domain" description="Trigger factor C-terminal" evidence="12">
    <location>
        <begin position="260"/>
        <end position="416"/>
    </location>
</feature>
<dbReference type="InterPro" id="IPR037041">
    <property type="entry name" value="Trigger_fac_C_sf"/>
</dbReference>
<dbReference type="SUPFAM" id="SSF102735">
    <property type="entry name" value="Trigger factor ribosome-binding domain"/>
    <property type="match status" value="1"/>
</dbReference>
<dbReference type="PIRSF" id="PIRSF003095">
    <property type="entry name" value="Trigger_factor"/>
    <property type="match status" value="1"/>
</dbReference>
<dbReference type="PANTHER" id="PTHR30560">
    <property type="entry name" value="TRIGGER FACTOR CHAPERONE AND PEPTIDYL-PROLYL CIS/TRANS ISOMERASE"/>
    <property type="match status" value="1"/>
</dbReference>
<comment type="subcellular location">
    <subcellularLocation>
        <location evidence="9">Cytoplasm</location>
    </subcellularLocation>
    <text evidence="9">About half TF is bound to the ribosome near the polypeptide exit tunnel while the other half is free in the cytoplasm.</text>
</comment>
<dbReference type="Proteomes" id="UP001157911">
    <property type="component" value="Unassembled WGS sequence"/>
</dbReference>
<gene>
    <name evidence="9" type="primary">tig</name>
    <name evidence="13" type="ORF">SAMN06265339_0888</name>
</gene>
<evidence type="ECO:0000259" key="11">
    <source>
        <dbReference type="Pfam" id="PF05697"/>
    </source>
</evidence>
<sequence length="433" mass="49369">MTYTVEKVNDVVLRVKIVGEPQEIEKEINEICKEIRKTAKVPGFRPGKAPVNIIKKYYEDTIRDSLVRSYVPVKLQEVVEKENIQLLSDPGIEDLQCDVKNNAFEVTLILEKKPEIELKPEDYKSIKVKKTVREITDEDVEKVIEGMRNQLATWKEVEREAKEGDLVEIEYTTTIEGKENSGSVAVVLGEKQLWPEVEKEVLGKKAGYEGEITFKAPEDEKVYGDAAGKEVTVKFKVKAVKEKELPEVNDEFAKKLGFESVEDMKSKIKQDLIDAEKNRQQEEVEDQIVEEILKKVNIPVPPSMLDLEIRAQAEAQLRRLAQFGVDVNQINPQTVVEMVRPTAEKTVKVKLLLEKVAELEGLEVTDEDLDKEIEKLAQAAFGGDYVQARQSLEERGLINMIKQDVLRQKALDRLIELAEVEEVPAEKEEKKEE</sequence>
<keyword evidence="9" id="KW-0963">Cytoplasm</keyword>
<evidence type="ECO:0000259" key="12">
    <source>
        <dbReference type="Pfam" id="PF05698"/>
    </source>
</evidence>